<dbReference type="AlphaFoldDB" id="A0AAD7RXF6"/>
<comment type="caution">
    <text evidence="1">The sequence shown here is derived from an EMBL/GenBank/DDBJ whole genome shotgun (WGS) entry which is preliminary data.</text>
</comment>
<proteinExistence type="predicted"/>
<dbReference type="Proteomes" id="UP001221898">
    <property type="component" value="Unassembled WGS sequence"/>
</dbReference>
<name>A0AAD7RXF6_9TELE</name>
<accession>A0AAD7RXF6</accession>
<gene>
    <name evidence="1" type="ORF">AAFF_G00099030</name>
</gene>
<sequence>MEKDDHEMKLNRKRGVRVGRKSSLLYTAAMRSPDALSCAGFDRVSARSFVRPRSRNIKVEQILRTLEKREDGRNMQRCDLLETRVLPDRPMPFNKTDPEEFI</sequence>
<organism evidence="1 2">
    <name type="scientific">Aldrovandia affinis</name>
    <dbReference type="NCBI Taxonomy" id="143900"/>
    <lineage>
        <taxon>Eukaryota</taxon>
        <taxon>Metazoa</taxon>
        <taxon>Chordata</taxon>
        <taxon>Craniata</taxon>
        <taxon>Vertebrata</taxon>
        <taxon>Euteleostomi</taxon>
        <taxon>Actinopterygii</taxon>
        <taxon>Neopterygii</taxon>
        <taxon>Teleostei</taxon>
        <taxon>Notacanthiformes</taxon>
        <taxon>Halosauridae</taxon>
        <taxon>Aldrovandia</taxon>
    </lineage>
</organism>
<keyword evidence="2" id="KW-1185">Reference proteome</keyword>
<dbReference type="EMBL" id="JAINUG010000165">
    <property type="protein sequence ID" value="KAJ8390771.1"/>
    <property type="molecule type" value="Genomic_DNA"/>
</dbReference>
<evidence type="ECO:0000313" key="2">
    <source>
        <dbReference type="Proteomes" id="UP001221898"/>
    </source>
</evidence>
<reference evidence="1" key="1">
    <citation type="journal article" date="2023" name="Science">
        <title>Genome structures resolve the early diversification of teleost fishes.</title>
        <authorList>
            <person name="Parey E."/>
            <person name="Louis A."/>
            <person name="Montfort J."/>
            <person name="Bouchez O."/>
            <person name="Roques C."/>
            <person name="Iampietro C."/>
            <person name="Lluch J."/>
            <person name="Castinel A."/>
            <person name="Donnadieu C."/>
            <person name="Desvignes T."/>
            <person name="Floi Bucao C."/>
            <person name="Jouanno E."/>
            <person name="Wen M."/>
            <person name="Mejri S."/>
            <person name="Dirks R."/>
            <person name="Jansen H."/>
            <person name="Henkel C."/>
            <person name="Chen W.J."/>
            <person name="Zahm M."/>
            <person name="Cabau C."/>
            <person name="Klopp C."/>
            <person name="Thompson A.W."/>
            <person name="Robinson-Rechavi M."/>
            <person name="Braasch I."/>
            <person name="Lecointre G."/>
            <person name="Bobe J."/>
            <person name="Postlethwait J.H."/>
            <person name="Berthelot C."/>
            <person name="Roest Crollius H."/>
            <person name="Guiguen Y."/>
        </authorList>
    </citation>
    <scope>NUCLEOTIDE SEQUENCE</scope>
    <source>
        <strain evidence="1">NC1722</strain>
    </source>
</reference>
<evidence type="ECO:0000313" key="1">
    <source>
        <dbReference type="EMBL" id="KAJ8390771.1"/>
    </source>
</evidence>
<protein>
    <submittedName>
        <fullName evidence="1">Uncharacterized protein</fullName>
    </submittedName>
</protein>